<dbReference type="STRING" id="1833852.B0537_15005"/>
<sequence>MKHLDECLYYLVREMDGLGVRAKDVYFDDALAGLKEPGRPNLRRIEIRALVYAARRRNRLSELDEVMGYEPGKAI</sequence>
<name>A0A1S6IZR7_9FIRM</name>
<dbReference type="EMBL" id="CP019698">
    <property type="protein sequence ID" value="AQS60266.1"/>
    <property type="molecule type" value="Genomic_DNA"/>
</dbReference>
<gene>
    <name evidence="1" type="ORF">B0537_15005</name>
</gene>
<evidence type="ECO:0000313" key="1">
    <source>
        <dbReference type="EMBL" id="AQS60266.1"/>
    </source>
</evidence>
<keyword evidence="2" id="KW-1185">Reference proteome</keyword>
<protein>
    <submittedName>
        <fullName evidence="1">Uncharacterized protein</fullName>
    </submittedName>
</protein>
<dbReference type="KEGG" id="dfg:B0537_15005"/>
<dbReference type="Proteomes" id="UP000189464">
    <property type="component" value="Chromosome"/>
</dbReference>
<reference evidence="1 2" key="1">
    <citation type="journal article" date="2016" name="Int. J. Syst. Evol. Microbiol.">
        <title>Desulfotomaculum ferrireducens sp. nov., a moderately thermophilic sulfate-reducing and dissimilatory Fe(III)-reducing bacterium isolated from compost.</title>
        <authorList>
            <person name="Yang G."/>
            <person name="Guo J."/>
            <person name="Zhuang L."/>
            <person name="Yuan Y."/>
            <person name="Zhou S."/>
        </authorList>
    </citation>
    <scope>NUCLEOTIDE SEQUENCE [LARGE SCALE GENOMIC DNA]</scope>
    <source>
        <strain evidence="1 2">GSS09</strain>
    </source>
</reference>
<dbReference type="RefSeq" id="WP_077715297.1">
    <property type="nucleotide sequence ID" value="NZ_CP019698.1"/>
</dbReference>
<organism evidence="1 2">
    <name type="scientific">Desulforamulus ferrireducens</name>
    <dbReference type="NCBI Taxonomy" id="1833852"/>
    <lineage>
        <taxon>Bacteria</taxon>
        <taxon>Bacillati</taxon>
        <taxon>Bacillota</taxon>
        <taxon>Clostridia</taxon>
        <taxon>Eubacteriales</taxon>
        <taxon>Peptococcaceae</taxon>
        <taxon>Desulforamulus</taxon>
    </lineage>
</organism>
<evidence type="ECO:0000313" key="2">
    <source>
        <dbReference type="Proteomes" id="UP000189464"/>
    </source>
</evidence>
<dbReference type="AlphaFoldDB" id="A0A1S6IZR7"/>
<accession>A0A1S6IZR7</accession>
<proteinExistence type="predicted"/>